<keyword evidence="7 10" id="KW-0067">ATP-binding</keyword>
<evidence type="ECO:0000256" key="7">
    <source>
        <dbReference type="ARBA" id="ARBA00022840"/>
    </source>
</evidence>
<evidence type="ECO:0000256" key="2">
    <source>
        <dbReference type="ARBA" id="ARBA00008100"/>
    </source>
</evidence>
<dbReference type="GO" id="GO:0004357">
    <property type="term" value="F:glutamate-cysteine ligase activity"/>
    <property type="evidence" value="ECO:0007669"/>
    <property type="project" value="UniProtKB-UniRule"/>
</dbReference>
<evidence type="ECO:0000256" key="10">
    <source>
        <dbReference type="RuleBase" id="RU367135"/>
    </source>
</evidence>
<keyword evidence="6 10" id="KW-0547">Nucleotide-binding</keyword>
<dbReference type="Pfam" id="PF03074">
    <property type="entry name" value="GCS"/>
    <property type="match status" value="1"/>
</dbReference>
<evidence type="ECO:0000256" key="3">
    <source>
        <dbReference type="ARBA" id="ARBA00012220"/>
    </source>
</evidence>
<reference evidence="11" key="1">
    <citation type="journal article" date="2024" name="Gigascience">
        <title>Chromosome-level genome of the poultry shaft louse Menopon gallinae provides insight into the host-switching and adaptive evolution of parasitic lice.</title>
        <authorList>
            <person name="Xu Y."/>
            <person name="Ma L."/>
            <person name="Liu S."/>
            <person name="Liang Y."/>
            <person name="Liu Q."/>
            <person name="He Z."/>
            <person name="Tian L."/>
            <person name="Duan Y."/>
            <person name="Cai W."/>
            <person name="Li H."/>
            <person name="Song F."/>
        </authorList>
    </citation>
    <scope>NUCLEOTIDE SEQUENCE</scope>
    <source>
        <strain evidence="11">Cailab_2023a</strain>
    </source>
</reference>
<dbReference type="GO" id="GO:0006750">
    <property type="term" value="P:glutathione biosynthetic process"/>
    <property type="evidence" value="ECO:0007669"/>
    <property type="project" value="UniProtKB-UniRule"/>
</dbReference>
<proteinExistence type="inferred from homology"/>
<dbReference type="SUPFAM" id="SSF55931">
    <property type="entry name" value="Glutamine synthetase/guanido kinase"/>
    <property type="match status" value="1"/>
</dbReference>
<dbReference type="InterPro" id="IPR014746">
    <property type="entry name" value="Gln_synth/guanido_kin_cat_dom"/>
</dbReference>
<comment type="catalytic activity">
    <reaction evidence="10">
        <text>L-cysteine + L-glutamate + ATP = gamma-L-glutamyl-L-cysteine + ADP + phosphate + H(+)</text>
        <dbReference type="Rhea" id="RHEA:13285"/>
        <dbReference type="ChEBI" id="CHEBI:15378"/>
        <dbReference type="ChEBI" id="CHEBI:29985"/>
        <dbReference type="ChEBI" id="CHEBI:30616"/>
        <dbReference type="ChEBI" id="CHEBI:35235"/>
        <dbReference type="ChEBI" id="CHEBI:43474"/>
        <dbReference type="ChEBI" id="CHEBI:58173"/>
        <dbReference type="ChEBI" id="CHEBI:456216"/>
        <dbReference type="EC" id="6.3.2.2"/>
    </reaction>
</comment>
<evidence type="ECO:0000256" key="5">
    <source>
        <dbReference type="ARBA" id="ARBA00022684"/>
    </source>
</evidence>
<keyword evidence="5 10" id="KW-0317">Glutathione biosynthesis</keyword>
<evidence type="ECO:0000256" key="1">
    <source>
        <dbReference type="ARBA" id="ARBA00005006"/>
    </source>
</evidence>
<evidence type="ECO:0000256" key="9">
    <source>
        <dbReference type="ARBA" id="ARBA00032122"/>
    </source>
</evidence>
<comment type="caution">
    <text evidence="11">The sequence shown here is derived from an EMBL/GenBank/DDBJ whole genome shotgun (WGS) entry which is preliminary data.</text>
</comment>
<dbReference type="InterPro" id="IPR004308">
    <property type="entry name" value="GCS"/>
</dbReference>
<gene>
    <name evidence="11" type="ORF">PYX00_011545</name>
</gene>
<sequence length="796" mass="90843">MQEPVDLHQLECDLEGVRLLPNLERVHKFICSLPYQDKYVFISSLNQALVSVMLLQKHTKKCMWMLLDVYSRHGFPVEIGWSQVVLLDRCLREEWMWNEMKRLCAFVLVDDGFKGVVKKVRAEVQEIKRQLQRWHVAAIAIVVCCPSKQCCIEATEHPKTNHHHSQPGLNSRILQTKGTCILQNMGLLRVVKALDWEDLVKEKESVKMDGVLQFARVYSKHRQDTTEHYWGDEIELMVCARRDRYCLALCSDCVVTQGRFSGTVVSVEYARYMLETMPEAPFDMSLDSFLGFERRLEDRRAQICTQLVRFVSGGFPLLISCFPSLKDRFVSADTAEDVEGGDDSADAPSLTYNITRSASFPDNAISRHSRFTSFTENIIRRRGKAVEGYVKIMKDLNTKDTGNREGDAVLIDSMGQGMGCCSLQLTMQYRDLSQARYQYDTLGVLGPLMLRMSRATSVANGYLLNTETRWDIVGFSVDCRTDSERMCEYEKSGCEAGSLKTDGTHIRKSRFSSIDMFISNDEMNLDEYNDVSAPNVPNLVETLMSHGVDPLMSKHVGSLFARDPLLTYERPGQAGEYTDDFDNIQSSNWRSVRLKMPSGSESRLNGWKVEFRTMEIQPTSFENAAFVLFVVLLSRAVVHYGLNLYIPMSLVEHNFSQANKLNRMPEEFGAELQPDSVLFYYRSNIHDKGPPTISRGTLDDIFNGREGYEGILRVVRRYVGEVLATEKLDRYLDFIAGRCSGKYMSVSEYVRGFVLNHRMYDNDSVVREEVIDDLIARIKAIEENNDPSYLLSSNPG</sequence>
<accession>A0AAW2H7X3</accession>
<name>A0AAW2H7X3_9NEOP</name>
<dbReference type="Gene3D" id="3.30.590.50">
    <property type="match status" value="2"/>
</dbReference>
<dbReference type="PANTHER" id="PTHR11164:SF0">
    <property type="entry name" value="GLUTAMATE--CYSTEINE LIGASE CATALYTIC SUBUNIT"/>
    <property type="match status" value="1"/>
</dbReference>
<comment type="pathway">
    <text evidence="1 10">Sulfur metabolism; glutathione biosynthesis; glutathione from L-cysteine and L-glutamate: step 1/2.</text>
</comment>
<dbReference type="EMBL" id="JARGDH010000006">
    <property type="protein sequence ID" value="KAL0265828.1"/>
    <property type="molecule type" value="Genomic_DNA"/>
</dbReference>
<dbReference type="EC" id="6.3.2.2" evidence="3 10"/>
<evidence type="ECO:0000256" key="6">
    <source>
        <dbReference type="ARBA" id="ARBA00022741"/>
    </source>
</evidence>
<dbReference type="GO" id="GO:0005524">
    <property type="term" value="F:ATP binding"/>
    <property type="evidence" value="ECO:0007669"/>
    <property type="project" value="UniProtKB-UniRule"/>
</dbReference>
<comment type="similarity">
    <text evidence="2 10">Belongs to the glutamate--cysteine ligase type 3 family.</text>
</comment>
<evidence type="ECO:0000256" key="4">
    <source>
        <dbReference type="ARBA" id="ARBA00022598"/>
    </source>
</evidence>
<protein>
    <recommendedName>
        <fullName evidence="3 10">Glutamate--cysteine ligase</fullName>
        <ecNumber evidence="3 10">6.3.2.2</ecNumber>
    </recommendedName>
    <alternativeName>
        <fullName evidence="9 10">Gamma-ECS</fullName>
    </alternativeName>
    <alternativeName>
        <fullName evidence="8 10">Gamma-glutamylcysteine synthetase</fullName>
    </alternativeName>
</protein>
<evidence type="ECO:0000256" key="8">
    <source>
        <dbReference type="ARBA" id="ARBA00030585"/>
    </source>
</evidence>
<dbReference type="Gene3D" id="1.10.8.960">
    <property type="match status" value="1"/>
</dbReference>
<keyword evidence="4 10" id="KW-0436">Ligase</keyword>
<evidence type="ECO:0000313" key="11">
    <source>
        <dbReference type="EMBL" id="KAL0265828.1"/>
    </source>
</evidence>
<dbReference type="PANTHER" id="PTHR11164">
    <property type="entry name" value="GLUTAMATE CYSTEINE LIGASE"/>
    <property type="match status" value="1"/>
</dbReference>
<dbReference type="AlphaFoldDB" id="A0AAW2H7X3"/>
<organism evidence="11">
    <name type="scientific">Menopon gallinae</name>
    <name type="common">poultry shaft louse</name>
    <dbReference type="NCBI Taxonomy" id="328185"/>
    <lineage>
        <taxon>Eukaryota</taxon>
        <taxon>Metazoa</taxon>
        <taxon>Ecdysozoa</taxon>
        <taxon>Arthropoda</taxon>
        <taxon>Hexapoda</taxon>
        <taxon>Insecta</taxon>
        <taxon>Pterygota</taxon>
        <taxon>Neoptera</taxon>
        <taxon>Paraneoptera</taxon>
        <taxon>Psocodea</taxon>
        <taxon>Troctomorpha</taxon>
        <taxon>Phthiraptera</taxon>
        <taxon>Amblycera</taxon>
        <taxon>Menoponidae</taxon>
        <taxon>Menopon</taxon>
    </lineage>
</organism>